<proteinExistence type="predicted"/>
<dbReference type="Proteomes" id="UP000299102">
    <property type="component" value="Unassembled WGS sequence"/>
</dbReference>
<evidence type="ECO:0000313" key="2">
    <source>
        <dbReference type="EMBL" id="GBP29599.1"/>
    </source>
</evidence>
<gene>
    <name evidence="2" type="ORF">EVAR_79148_1</name>
</gene>
<dbReference type="EMBL" id="BGZK01000222">
    <property type="protein sequence ID" value="GBP29599.1"/>
    <property type="molecule type" value="Genomic_DNA"/>
</dbReference>
<evidence type="ECO:0000313" key="3">
    <source>
        <dbReference type="Proteomes" id="UP000299102"/>
    </source>
</evidence>
<dbReference type="AlphaFoldDB" id="A0A4C1UTG4"/>
<keyword evidence="3" id="KW-1185">Reference proteome</keyword>
<feature type="compositionally biased region" description="Low complexity" evidence="1">
    <location>
        <begin position="17"/>
        <end position="27"/>
    </location>
</feature>
<accession>A0A4C1UTG4</accession>
<name>A0A4C1UTG4_EUMVA</name>
<sequence length="111" mass="12645">MVSGDNRIAAARAHPIQTRVRTTYQQRGRGRQRAPNQSVTVIHTLGVRVRTHLRALSHTRPSVCFTAMCHRRSELHLTIAGTTLNFKVERYYTVPYTRFKLAQSSLISLIS</sequence>
<evidence type="ECO:0000256" key="1">
    <source>
        <dbReference type="SAM" id="MobiDB-lite"/>
    </source>
</evidence>
<organism evidence="2 3">
    <name type="scientific">Eumeta variegata</name>
    <name type="common">Bagworm moth</name>
    <name type="synonym">Eumeta japonica</name>
    <dbReference type="NCBI Taxonomy" id="151549"/>
    <lineage>
        <taxon>Eukaryota</taxon>
        <taxon>Metazoa</taxon>
        <taxon>Ecdysozoa</taxon>
        <taxon>Arthropoda</taxon>
        <taxon>Hexapoda</taxon>
        <taxon>Insecta</taxon>
        <taxon>Pterygota</taxon>
        <taxon>Neoptera</taxon>
        <taxon>Endopterygota</taxon>
        <taxon>Lepidoptera</taxon>
        <taxon>Glossata</taxon>
        <taxon>Ditrysia</taxon>
        <taxon>Tineoidea</taxon>
        <taxon>Psychidae</taxon>
        <taxon>Oiketicinae</taxon>
        <taxon>Eumeta</taxon>
    </lineage>
</organism>
<comment type="caution">
    <text evidence="2">The sequence shown here is derived from an EMBL/GenBank/DDBJ whole genome shotgun (WGS) entry which is preliminary data.</text>
</comment>
<protein>
    <submittedName>
        <fullName evidence="2">Uncharacterized protein</fullName>
    </submittedName>
</protein>
<feature type="region of interest" description="Disordered" evidence="1">
    <location>
        <begin position="12"/>
        <end position="35"/>
    </location>
</feature>
<reference evidence="2 3" key="1">
    <citation type="journal article" date="2019" name="Commun. Biol.">
        <title>The bagworm genome reveals a unique fibroin gene that provides high tensile strength.</title>
        <authorList>
            <person name="Kono N."/>
            <person name="Nakamura H."/>
            <person name="Ohtoshi R."/>
            <person name="Tomita M."/>
            <person name="Numata K."/>
            <person name="Arakawa K."/>
        </authorList>
    </citation>
    <scope>NUCLEOTIDE SEQUENCE [LARGE SCALE GENOMIC DNA]</scope>
</reference>